<reference evidence="3 4" key="1">
    <citation type="submission" date="2016-10" db="EMBL/GenBank/DDBJ databases">
        <authorList>
            <person name="de Groot N.N."/>
        </authorList>
    </citation>
    <scope>NUCLEOTIDE SEQUENCE [LARGE SCALE GENOMIC DNA]</scope>
    <source>
        <strain evidence="3 4">DSM 19012</strain>
    </source>
</reference>
<dbReference type="InterPro" id="IPR033655">
    <property type="entry name" value="TGS_RelA/SpoT"/>
</dbReference>
<comment type="function">
    <text evidence="1">In eubacteria ppGpp (guanosine 3'-diphosphate 5'-diphosphate) is a mediator of the stringent response that coordinates a variety of cellular activities in response to changes in nutritional abundance.</text>
</comment>
<dbReference type="CDD" id="cd05399">
    <property type="entry name" value="NT_Rel-Spo_like"/>
    <property type="match status" value="1"/>
</dbReference>
<evidence type="ECO:0000256" key="1">
    <source>
        <dbReference type="RuleBase" id="RU003847"/>
    </source>
</evidence>
<dbReference type="InterPro" id="IPR012675">
    <property type="entry name" value="Beta-grasp_dom_sf"/>
</dbReference>
<dbReference type="GO" id="GO:0016301">
    <property type="term" value="F:kinase activity"/>
    <property type="evidence" value="ECO:0007669"/>
    <property type="project" value="UniProtKB-KW"/>
</dbReference>
<dbReference type="Gene3D" id="3.30.460.10">
    <property type="entry name" value="Beta Polymerase, domain 2"/>
    <property type="match status" value="1"/>
</dbReference>
<dbReference type="eggNOG" id="COG0317">
    <property type="taxonomic scope" value="Bacteria"/>
</dbReference>
<dbReference type="InterPro" id="IPR004811">
    <property type="entry name" value="RelA/Spo_fam"/>
</dbReference>
<dbReference type="CDD" id="cd04876">
    <property type="entry name" value="ACT_RelA-SpoT"/>
    <property type="match status" value="1"/>
</dbReference>
<dbReference type="Gene3D" id="3.30.70.260">
    <property type="match status" value="1"/>
</dbReference>
<dbReference type="SMART" id="SM00954">
    <property type="entry name" value="RelA_SpoT"/>
    <property type="match status" value="1"/>
</dbReference>
<evidence type="ECO:0000313" key="4">
    <source>
        <dbReference type="Proteomes" id="UP000181976"/>
    </source>
</evidence>
<dbReference type="STRING" id="385682.SAMN05444380_11468"/>
<name>A0A1I2BXY4_9BACT</name>
<proteinExistence type="inferred from homology"/>
<dbReference type="InterPro" id="IPR043519">
    <property type="entry name" value="NT_sf"/>
</dbReference>
<gene>
    <name evidence="3" type="ORF">SAMN05444380_11468</name>
</gene>
<dbReference type="InterPro" id="IPR012676">
    <property type="entry name" value="TGS-like"/>
</dbReference>
<dbReference type="InterPro" id="IPR007685">
    <property type="entry name" value="RelA_SpoT"/>
</dbReference>
<feature type="domain" description="TGS" evidence="2">
    <location>
        <begin position="402"/>
        <end position="464"/>
    </location>
</feature>
<dbReference type="OrthoDB" id="9805041at2"/>
<keyword evidence="3" id="KW-0418">Kinase</keyword>
<dbReference type="PROSITE" id="PS51880">
    <property type="entry name" value="TGS"/>
    <property type="match status" value="1"/>
</dbReference>
<dbReference type="Pfam" id="PF04607">
    <property type="entry name" value="RelA_SpoT"/>
    <property type="match status" value="1"/>
</dbReference>
<dbReference type="PANTHER" id="PTHR21262">
    <property type="entry name" value="GUANOSINE-3',5'-BIS DIPHOSPHATE 3'-PYROPHOSPHOHYDROLASE"/>
    <property type="match status" value="1"/>
</dbReference>
<dbReference type="Pfam" id="PF13291">
    <property type="entry name" value="ACT_4"/>
    <property type="match status" value="1"/>
</dbReference>
<dbReference type="Proteomes" id="UP000181976">
    <property type="component" value="Unassembled WGS sequence"/>
</dbReference>
<dbReference type="GO" id="GO:0005886">
    <property type="term" value="C:plasma membrane"/>
    <property type="evidence" value="ECO:0007669"/>
    <property type="project" value="TreeGrafter"/>
</dbReference>
<dbReference type="Pfam" id="PF19296">
    <property type="entry name" value="RelA_AH_RIS"/>
    <property type="match status" value="1"/>
</dbReference>
<dbReference type="EMBL" id="FONA01000014">
    <property type="protein sequence ID" value="SFE60825.1"/>
    <property type="molecule type" value="Genomic_DNA"/>
</dbReference>
<comment type="similarity">
    <text evidence="1">Belongs to the relA/spoT family.</text>
</comment>
<organism evidence="3 4">
    <name type="scientific">Thermophagus xiamenensis</name>
    <dbReference type="NCBI Taxonomy" id="385682"/>
    <lineage>
        <taxon>Bacteria</taxon>
        <taxon>Pseudomonadati</taxon>
        <taxon>Bacteroidota</taxon>
        <taxon>Bacteroidia</taxon>
        <taxon>Marinilabiliales</taxon>
        <taxon>Marinilabiliaceae</taxon>
        <taxon>Thermophagus</taxon>
    </lineage>
</organism>
<protein>
    <submittedName>
        <fullName evidence="3">GTP pyrophosphokinase</fullName>
    </submittedName>
</protein>
<dbReference type="FunFam" id="3.10.20.30:FF:000002">
    <property type="entry name" value="GTP pyrophosphokinase (RelA/SpoT)"/>
    <property type="match status" value="1"/>
</dbReference>
<dbReference type="Pfam" id="PF13328">
    <property type="entry name" value="HD_4"/>
    <property type="match status" value="1"/>
</dbReference>
<dbReference type="AlphaFoldDB" id="A0A1I2BXY4"/>
<evidence type="ECO:0000313" key="3">
    <source>
        <dbReference type="EMBL" id="SFE60825.1"/>
    </source>
</evidence>
<dbReference type="RefSeq" id="WP_010527846.1">
    <property type="nucleotide sequence ID" value="NZ_AFSL01000063.1"/>
</dbReference>
<dbReference type="Gene3D" id="3.10.20.30">
    <property type="match status" value="1"/>
</dbReference>
<dbReference type="InterPro" id="IPR045600">
    <property type="entry name" value="RelA/SpoT_AH_RIS"/>
</dbReference>
<dbReference type="FunCoup" id="A0A1I2BXY4">
    <property type="interactions" value="471"/>
</dbReference>
<dbReference type="GO" id="GO:0015969">
    <property type="term" value="P:guanosine tetraphosphate metabolic process"/>
    <property type="evidence" value="ECO:0007669"/>
    <property type="project" value="InterPro"/>
</dbReference>
<dbReference type="InterPro" id="IPR002912">
    <property type="entry name" value="ACT_dom"/>
</dbReference>
<dbReference type="SUPFAM" id="SSF81301">
    <property type="entry name" value="Nucleotidyltransferase"/>
    <property type="match status" value="1"/>
</dbReference>
<dbReference type="Pfam" id="PF02824">
    <property type="entry name" value="TGS"/>
    <property type="match status" value="1"/>
</dbReference>
<dbReference type="InParanoid" id="A0A1I2BXY4"/>
<keyword evidence="4" id="KW-1185">Reference proteome</keyword>
<dbReference type="InterPro" id="IPR004095">
    <property type="entry name" value="TGS"/>
</dbReference>
<dbReference type="SUPFAM" id="SSF109604">
    <property type="entry name" value="HD-domain/PDEase-like"/>
    <property type="match status" value="1"/>
</dbReference>
<accession>A0A1I2BXY4</accession>
<dbReference type="NCBIfam" id="TIGR00691">
    <property type="entry name" value="spoT_relA"/>
    <property type="match status" value="1"/>
</dbReference>
<dbReference type="SUPFAM" id="SSF55021">
    <property type="entry name" value="ACT-like"/>
    <property type="match status" value="1"/>
</dbReference>
<dbReference type="PANTHER" id="PTHR21262:SF31">
    <property type="entry name" value="GTP PYROPHOSPHOKINASE"/>
    <property type="match status" value="1"/>
</dbReference>
<keyword evidence="3" id="KW-0808">Transferase</keyword>
<sequence length="740" mass="85589">MHDLNKPVTSQERYEILKSYKALLKASEGIVKPEEVKMIREAIDISLRKGKNIRRVSGTPALLHSLEIARIVVEEIGLGRTSLMCSLLYDVLRNGEITLEEIKQQFDDHVVMIMEGLSNVAELYNRNPAIRSENFRKLLLTFAQDVRVILIIIADRLRTMRTLDRYDRESQIRICSEVSYLYAPMAHRLGLYNIKSEMEDLVMKYTNREMYKFIARKLNETKRARDRYIKEFIAPLKKELAEQGIKCEIKGRTKTINSIYNKMRKQNVEFEQVYDLFAIRVIIDTDLKNEKAECWKVYSIVTDKYQPNPSRLRDWLSVPKSNGYESLHTTVLGPNHKWVEVQIRTKRMDEIAEKGLAAHWRYKGIKSEKGLDQWLNNVREILENPEANVSDFIDDFKLNLYDEEVFVFTPKGDLRRLPKGATVLDFAFDIHSEVGKKCVGAKVNQKNVPLKYELKNGDQVEVLTSSNQEPKRDWLNIVSTSRARTKLKQALRDIEFKEAEIGREMLVRRLKNWKMELTDQLIGQLVKHFRYKSVHDFFCDIAKDKLDAVEIKEFILKDREKEKEQTDQQQGLRSAENFVPLIEQDEEKVHDVLLIDKDLNNINFQLAKCCNPIQGDDIFGFVSVGGGIRIHRTNCPNAPDLREKYGYRIVPARWTGETGGSYLASLKITGEDNIGIVTNITQVVSKDMGLKIRSINVESNDGVFEGRLSVFVDNKQSLNLLMRKINNIKGVFDVSRLDGA</sequence>
<dbReference type="CDD" id="cd01668">
    <property type="entry name" value="TGS_RSH"/>
    <property type="match status" value="1"/>
</dbReference>
<dbReference type="InterPro" id="IPR045865">
    <property type="entry name" value="ACT-like_dom_sf"/>
</dbReference>
<dbReference type="Gene3D" id="1.10.3210.10">
    <property type="entry name" value="Hypothetical protein af1432"/>
    <property type="match status" value="1"/>
</dbReference>
<evidence type="ECO:0000259" key="2">
    <source>
        <dbReference type="PROSITE" id="PS51880"/>
    </source>
</evidence>
<dbReference type="SUPFAM" id="SSF81271">
    <property type="entry name" value="TGS-like"/>
    <property type="match status" value="1"/>
</dbReference>